<evidence type="ECO:0000313" key="1">
    <source>
        <dbReference type="EMBL" id="GKV35656.1"/>
    </source>
</evidence>
<keyword evidence="2" id="KW-1185">Reference proteome</keyword>
<reference evidence="1 2" key="1">
    <citation type="journal article" date="2021" name="Commun. Biol.">
        <title>The genome of Shorea leprosula (Dipterocarpaceae) highlights the ecological relevance of drought in aseasonal tropical rainforests.</title>
        <authorList>
            <person name="Ng K.K.S."/>
            <person name="Kobayashi M.J."/>
            <person name="Fawcett J.A."/>
            <person name="Hatakeyama M."/>
            <person name="Paape T."/>
            <person name="Ng C.H."/>
            <person name="Ang C.C."/>
            <person name="Tnah L.H."/>
            <person name="Lee C.T."/>
            <person name="Nishiyama T."/>
            <person name="Sese J."/>
            <person name="O'Brien M.J."/>
            <person name="Copetti D."/>
            <person name="Mohd Noor M.I."/>
            <person name="Ong R.C."/>
            <person name="Putra M."/>
            <person name="Sireger I.Z."/>
            <person name="Indrioko S."/>
            <person name="Kosugi Y."/>
            <person name="Izuno A."/>
            <person name="Isagi Y."/>
            <person name="Lee S.L."/>
            <person name="Shimizu K.K."/>
        </authorList>
    </citation>
    <scope>NUCLEOTIDE SEQUENCE [LARGE SCALE GENOMIC DNA]</scope>
    <source>
        <strain evidence="1">214</strain>
    </source>
</reference>
<dbReference type="Proteomes" id="UP001054252">
    <property type="component" value="Unassembled WGS sequence"/>
</dbReference>
<gene>
    <name evidence="1" type="ORF">SLEP1_g43898</name>
</gene>
<dbReference type="AlphaFoldDB" id="A0AAV5LEI3"/>
<sequence>MRIDFVTGTGEGGGAAVRLPNPKKKNLIFLLSANPPSPPSPPFFHLGSSPSPC</sequence>
<organism evidence="1 2">
    <name type="scientific">Rubroshorea leprosula</name>
    <dbReference type="NCBI Taxonomy" id="152421"/>
    <lineage>
        <taxon>Eukaryota</taxon>
        <taxon>Viridiplantae</taxon>
        <taxon>Streptophyta</taxon>
        <taxon>Embryophyta</taxon>
        <taxon>Tracheophyta</taxon>
        <taxon>Spermatophyta</taxon>
        <taxon>Magnoliopsida</taxon>
        <taxon>eudicotyledons</taxon>
        <taxon>Gunneridae</taxon>
        <taxon>Pentapetalae</taxon>
        <taxon>rosids</taxon>
        <taxon>malvids</taxon>
        <taxon>Malvales</taxon>
        <taxon>Dipterocarpaceae</taxon>
        <taxon>Rubroshorea</taxon>
    </lineage>
</organism>
<comment type="caution">
    <text evidence="1">The sequence shown here is derived from an EMBL/GenBank/DDBJ whole genome shotgun (WGS) entry which is preliminary data.</text>
</comment>
<dbReference type="EMBL" id="BPVZ01000112">
    <property type="protein sequence ID" value="GKV35656.1"/>
    <property type="molecule type" value="Genomic_DNA"/>
</dbReference>
<accession>A0AAV5LEI3</accession>
<name>A0AAV5LEI3_9ROSI</name>
<proteinExistence type="predicted"/>
<evidence type="ECO:0000313" key="2">
    <source>
        <dbReference type="Proteomes" id="UP001054252"/>
    </source>
</evidence>
<protein>
    <submittedName>
        <fullName evidence="1">Uncharacterized protein</fullName>
    </submittedName>
</protein>